<dbReference type="SUPFAM" id="SSF56762">
    <property type="entry name" value="HydB/Nqo4-like"/>
    <property type="match status" value="1"/>
</dbReference>
<evidence type="ECO:0000313" key="5">
    <source>
        <dbReference type="EMBL" id="MBA0702709.1"/>
    </source>
</evidence>
<dbReference type="PANTHER" id="PTHR11993:SF10">
    <property type="entry name" value="NADH DEHYDROGENASE [UBIQUINONE] IRON-SULFUR PROTEIN 2, MITOCHONDRIAL"/>
    <property type="match status" value="1"/>
</dbReference>
<feature type="domain" description="NADH-quinone oxidoreductase subunit D" evidence="4">
    <location>
        <begin position="22"/>
        <end position="80"/>
    </location>
</feature>
<dbReference type="InterPro" id="IPR022885">
    <property type="entry name" value="NDH1_su_D/H"/>
</dbReference>
<dbReference type="InterPro" id="IPR001135">
    <property type="entry name" value="NADH_Q_OxRdtase_suD"/>
</dbReference>
<evidence type="ECO:0000259" key="4">
    <source>
        <dbReference type="Pfam" id="PF00346"/>
    </source>
</evidence>
<dbReference type="InterPro" id="IPR029014">
    <property type="entry name" value="NiFe-Hase_large"/>
</dbReference>
<evidence type="ECO:0000256" key="1">
    <source>
        <dbReference type="ARBA" id="ARBA00005769"/>
    </source>
</evidence>
<name>A0A7J8YUL1_GOSAI</name>
<evidence type="ECO:0000313" key="6">
    <source>
        <dbReference type="Proteomes" id="UP000593577"/>
    </source>
</evidence>
<dbReference type="PANTHER" id="PTHR11993">
    <property type="entry name" value="NADH-UBIQUINONE OXIDOREDUCTASE 49 KDA SUBUNIT"/>
    <property type="match status" value="1"/>
</dbReference>
<proteinExistence type="inferred from homology"/>
<evidence type="ECO:0000256" key="3">
    <source>
        <dbReference type="ARBA" id="ARBA00023027"/>
    </source>
</evidence>
<dbReference type="GO" id="GO:0009535">
    <property type="term" value="C:chloroplast thylakoid membrane"/>
    <property type="evidence" value="ECO:0007669"/>
    <property type="project" value="TreeGrafter"/>
</dbReference>
<dbReference type="AlphaFoldDB" id="A0A7J8YUL1"/>
<comment type="similarity">
    <text evidence="1">Belongs to the complex I 49 kDa subunit family.</text>
</comment>
<organism evidence="5 6">
    <name type="scientific">Gossypium aridum</name>
    <name type="common">American cotton</name>
    <name type="synonym">Erioxylum aridum</name>
    <dbReference type="NCBI Taxonomy" id="34290"/>
    <lineage>
        <taxon>Eukaryota</taxon>
        <taxon>Viridiplantae</taxon>
        <taxon>Streptophyta</taxon>
        <taxon>Embryophyta</taxon>
        <taxon>Tracheophyta</taxon>
        <taxon>Spermatophyta</taxon>
        <taxon>Magnoliopsida</taxon>
        <taxon>eudicotyledons</taxon>
        <taxon>Gunneridae</taxon>
        <taxon>Pentapetalae</taxon>
        <taxon>rosids</taxon>
        <taxon>malvids</taxon>
        <taxon>Malvales</taxon>
        <taxon>Malvaceae</taxon>
        <taxon>Malvoideae</taxon>
        <taxon>Gossypium</taxon>
    </lineage>
</organism>
<dbReference type="Gene3D" id="1.10.645.10">
    <property type="entry name" value="Cytochrome-c3 Hydrogenase, chain B"/>
    <property type="match status" value="1"/>
</dbReference>
<keyword evidence="6" id="KW-1185">Reference proteome</keyword>
<protein>
    <recommendedName>
        <fullName evidence="4">NADH-quinone oxidoreductase subunit D domain-containing protein</fullName>
    </recommendedName>
</protein>
<keyword evidence="3" id="KW-0520">NAD</keyword>
<dbReference type="Proteomes" id="UP000593577">
    <property type="component" value="Unassembled WGS sequence"/>
</dbReference>
<dbReference type="Pfam" id="PF00346">
    <property type="entry name" value="Complex1_49kDa"/>
    <property type="match status" value="1"/>
</dbReference>
<gene>
    <name evidence="5" type="ORF">Goari_027006</name>
</gene>
<comment type="caution">
    <text evidence="5">The sequence shown here is derived from an EMBL/GenBank/DDBJ whole genome shotgun (WGS) entry which is preliminary data.</text>
</comment>
<sequence length="81" mass="9422">MGHHHPSMYGVLRLIITLDGEDVVDCEPILVERISVIGGEEVINWGLFGPMLQASGIKWDFQKADHYECYDEFDWEVQWKK</sequence>
<dbReference type="GO" id="GO:0051287">
    <property type="term" value="F:NAD binding"/>
    <property type="evidence" value="ECO:0007669"/>
    <property type="project" value="InterPro"/>
</dbReference>
<dbReference type="GO" id="GO:0016651">
    <property type="term" value="F:oxidoreductase activity, acting on NAD(P)H"/>
    <property type="evidence" value="ECO:0007669"/>
    <property type="project" value="InterPro"/>
</dbReference>
<dbReference type="GO" id="GO:0048038">
    <property type="term" value="F:quinone binding"/>
    <property type="evidence" value="ECO:0007669"/>
    <property type="project" value="InterPro"/>
</dbReference>
<evidence type="ECO:0000256" key="2">
    <source>
        <dbReference type="ARBA" id="ARBA00022967"/>
    </source>
</evidence>
<accession>A0A7J8YUL1</accession>
<dbReference type="EMBL" id="JABFAA010353230">
    <property type="protein sequence ID" value="MBA0702709.1"/>
    <property type="molecule type" value="Genomic_DNA"/>
</dbReference>
<reference evidence="5 6" key="1">
    <citation type="journal article" date="2019" name="Genome Biol. Evol.">
        <title>Insights into the evolution of the New World diploid cottons (Gossypium, subgenus Houzingenia) based on genome sequencing.</title>
        <authorList>
            <person name="Grover C.E."/>
            <person name="Arick M.A. 2nd"/>
            <person name="Thrash A."/>
            <person name="Conover J.L."/>
            <person name="Sanders W.S."/>
            <person name="Peterson D.G."/>
            <person name="Frelichowski J.E."/>
            <person name="Scheffler J.A."/>
            <person name="Scheffler B.E."/>
            <person name="Wendel J.F."/>
        </authorList>
    </citation>
    <scope>NUCLEOTIDE SEQUENCE [LARGE SCALE GENOMIC DNA]</scope>
    <source>
        <strain evidence="5">185</strain>
        <tissue evidence="5">Leaf</tissue>
    </source>
</reference>
<keyword evidence="2" id="KW-1278">Translocase</keyword>